<reference evidence="1" key="1">
    <citation type="submission" date="2023-11" db="EMBL/GenBank/DDBJ databases">
        <authorList>
            <person name="Poullet M."/>
        </authorList>
    </citation>
    <scope>NUCLEOTIDE SEQUENCE</scope>
    <source>
        <strain evidence="1">E1834</strain>
    </source>
</reference>
<accession>A0ACB1A3B2</accession>
<organism evidence="1 2">
    <name type="scientific">Meloidogyne enterolobii</name>
    <name type="common">Root-knot nematode worm</name>
    <name type="synonym">Meloidogyne mayaguensis</name>
    <dbReference type="NCBI Taxonomy" id="390850"/>
    <lineage>
        <taxon>Eukaryota</taxon>
        <taxon>Metazoa</taxon>
        <taxon>Ecdysozoa</taxon>
        <taxon>Nematoda</taxon>
        <taxon>Chromadorea</taxon>
        <taxon>Rhabditida</taxon>
        <taxon>Tylenchina</taxon>
        <taxon>Tylenchomorpha</taxon>
        <taxon>Tylenchoidea</taxon>
        <taxon>Meloidogynidae</taxon>
        <taxon>Meloidogyninae</taxon>
        <taxon>Meloidogyne</taxon>
    </lineage>
</organism>
<dbReference type="EMBL" id="CAVMJV010000058">
    <property type="protein sequence ID" value="CAK5085909.1"/>
    <property type="molecule type" value="Genomic_DNA"/>
</dbReference>
<name>A0ACB1A3B2_MELEN</name>
<evidence type="ECO:0000313" key="1">
    <source>
        <dbReference type="EMBL" id="CAK5085909.1"/>
    </source>
</evidence>
<protein>
    <submittedName>
        <fullName evidence="1">Uncharacterized protein</fullName>
    </submittedName>
</protein>
<dbReference type="Proteomes" id="UP001497535">
    <property type="component" value="Unassembled WGS sequence"/>
</dbReference>
<evidence type="ECO:0000313" key="2">
    <source>
        <dbReference type="Proteomes" id="UP001497535"/>
    </source>
</evidence>
<proteinExistence type="predicted"/>
<keyword evidence="2" id="KW-1185">Reference proteome</keyword>
<sequence length="124" mass="14169">MNNNNNNNNNSSSGTSGVRITRRSARNWITLVSKEASTPKSSKKGFFILDNFFLLFFFLEVTGIASKYLTGVEDEAVVKKLSAKREKEAHERALAFIQNQLLITRRDNWLYEPVEELIGYSSKF</sequence>
<gene>
    <name evidence="1" type="ORF">MENTE1834_LOCUS33382</name>
</gene>
<comment type="caution">
    <text evidence="1">The sequence shown here is derived from an EMBL/GenBank/DDBJ whole genome shotgun (WGS) entry which is preliminary data.</text>
</comment>